<name>F4RF56_MELLP</name>
<evidence type="ECO:0000313" key="1">
    <source>
        <dbReference type="EMBL" id="EGG08994.1"/>
    </source>
</evidence>
<dbReference type="KEGG" id="mlr:MELLADRAFT_104569"/>
<dbReference type="HOGENOM" id="CLU_1321144_0_0_1"/>
<keyword evidence="2" id="KW-1185">Reference proteome</keyword>
<dbReference type="VEuPathDB" id="FungiDB:MELLADRAFT_104569"/>
<dbReference type="AlphaFoldDB" id="F4RF56"/>
<organism evidence="2">
    <name type="scientific">Melampsora larici-populina (strain 98AG31 / pathotype 3-4-7)</name>
    <name type="common">Poplar leaf rust fungus</name>
    <dbReference type="NCBI Taxonomy" id="747676"/>
    <lineage>
        <taxon>Eukaryota</taxon>
        <taxon>Fungi</taxon>
        <taxon>Dikarya</taxon>
        <taxon>Basidiomycota</taxon>
        <taxon>Pucciniomycotina</taxon>
        <taxon>Pucciniomycetes</taxon>
        <taxon>Pucciniales</taxon>
        <taxon>Melampsoraceae</taxon>
        <taxon>Melampsora</taxon>
    </lineage>
</organism>
<sequence>MTKLINVWCCDDNQVKAVMTVQVALALLYEAKFDVIQQLANAAIQTGATQQLRNKQLRQKKQIPFGMRLRSIIRMSLGRVARRPRMGSLLCEEELRRLGREVRQLIGWATDFQNWVDAIKPNETNVGMITYINSNIFFTRCISHHGMEVNLQWPCKRNLWPMEAMEVRPVECCAMYTAIYYMVIAHIEGNDNKKDFIWRVRKYDIFIS</sequence>
<dbReference type="GeneID" id="18922316"/>
<gene>
    <name evidence="1" type="ORF">MELLADRAFT_104569</name>
</gene>
<proteinExistence type="predicted"/>
<dbReference type="EMBL" id="GL883099">
    <property type="protein sequence ID" value="EGG08994.1"/>
    <property type="molecule type" value="Genomic_DNA"/>
</dbReference>
<reference evidence="2" key="1">
    <citation type="journal article" date="2011" name="Proc. Natl. Acad. Sci. U.S.A.">
        <title>Obligate biotrophy features unraveled by the genomic analysis of rust fungi.</title>
        <authorList>
            <person name="Duplessis S."/>
            <person name="Cuomo C.A."/>
            <person name="Lin Y.-C."/>
            <person name="Aerts A."/>
            <person name="Tisserant E."/>
            <person name="Veneault-Fourrey C."/>
            <person name="Joly D.L."/>
            <person name="Hacquard S."/>
            <person name="Amselem J."/>
            <person name="Cantarel B.L."/>
            <person name="Chiu R."/>
            <person name="Coutinho P.M."/>
            <person name="Feau N."/>
            <person name="Field M."/>
            <person name="Frey P."/>
            <person name="Gelhaye E."/>
            <person name="Goldberg J."/>
            <person name="Grabherr M.G."/>
            <person name="Kodira C.D."/>
            <person name="Kohler A."/>
            <person name="Kuees U."/>
            <person name="Lindquist E.A."/>
            <person name="Lucas S.M."/>
            <person name="Mago R."/>
            <person name="Mauceli E."/>
            <person name="Morin E."/>
            <person name="Murat C."/>
            <person name="Pangilinan J.L."/>
            <person name="Park R."/>
            <person name="Pearson M."/>
            <person name="Quesneville H."/>
            <person name="Rouhier N."/>
            <person name="Sakthikumar S."/>
            <person name="Salamov A.A."/>
            <person name="Schmutz J."/>
            <person name="Selles B."/>
            <person name="Shapiro H."/>
            <person name="Tanguay P."/>
            <person name="Tuskan G.A."/>
            <person name="Henrissat B."/>
            <person name="Van de Peer Y."/>
            <person name="Rouze P."/>
            <person name="Ellis J.G."/>
            <person name="Dodds P.N."/>
            <person name="Schein J.E."/>
            <person name="Zhong S."/>
            <person name="Hamelin R.C."/>
            <person name="Grigoriev I.V."/>
            <person name="Szabo L.J."/>
            <person name="Martin F."/>
        </authorList>
    </citation>
    <scope>NUCLEOTIDE SEQUENCE [LARGE SCALE GENOMIC DNA]</scope>
    <source>
        <strain evidence="2">98AG31 / pathotype 3-4-7</strain>
    </source>
</reference>
<dbReference type="RefSeq" id="XP_007407968.1">
    <property type="nucleotide sequence ID" value="XM_007407906.1"/>
</dbReference>
<evidence type="ECO:0000313" key="2">
    <source>
        <dbReference type="Proteomes" id="UP000001072"/>
    </source>
</evidence>
<dbReference type="Proteomes" id="UP000001072">
    <property type="component" value="Unassembled WGS sequence"/>
</dbReference>
<dbReference type="InParanoid" id="F4RF56"/>
<accession>F4RF56</accession>
<protein>
    <submittedName>
        <fullName evidence="1">Uncharacterized protein</fullName>
    </submittedName>
</protein>